<dbReference type="SUPFAM" id="SSF53335">
    <property type="entry name" value="S-adenosyl-L-methionine-dependent methyltransferases"/>
    <property type="match status" value="1"/>
</dbReference>
<evidence type="ECO:0000259" key="2">
    <source>
        <dbReference type="Pfam" id="PF08241"/>
    </source>
</evidence>
<dbReference type="PANTHER" id="PTHR45277">
    <property type="entry name" value="EXPRESSED PROTEIN"/>
    <property type="match status" value="1"/>
</dbReference>
<evidence type="ECO:0000313" key="4">
    <source>
        <dbReference type="Proteomes" id="UP000239920"/>
    </source>
</evidence>
<protein>
    <submittedName>
        <fullName evidence="3">Methyltransferase</fullName>
    </submittedName>
</protein>
<dbReference type="OrthoDB" id="43862at2"/>
<keyword evidence="3" id="KW-0808">Transferase</keyword>
<keyword evidence="1" id="KW-1133">Transmembrane helix</keyword>
<keyword evidence="1" id="KW-0472">Membrane</keyword>
<dbReference type="Pfam" id="PF08241">
    <property type="entry name" value="Methyltransf_11"/>
    <property type="match status" value="1"/>
</dbReference>
<evidence type="ECO:0000313" key="3">
    <source>
        <dbReference type="EMBL" id="PMB81954.1"/>
    </source>
</evidence>
<dbReference type="PANTHER" id="PTHR45277:SF1">
    <property type="entry name" value="EXPRESSED PROTEIN"/>
    <property type="match status" value="1"/>
</dbReference>
<dbReference type="AlphaFoldDB" id="A0A2J6NKW9"/>
<dbReference type="Proteomes" id="UP000239920">
    <property type="component" value="Unassembled WGS sequence"/>
</dbReference>
<dbReference type="GO" id="GO:0032259">
    <property type="term" value="P:methylation"/>
    <property type="evidence" value="ECO:0007669"/>
    <property type="project" value="UniProtKB-KW"/>
</dbReference>
<evidence type="ECO:0000256" key="1">
    <source>
        <dbReference type="SAM" id="Phobius"/>
    </source>
</evidence>
<name>A0A2J6NKW9_9LACO</name>
<dbReference type="CDD" id="cd02440">
    <property type="entry name" value="AdoMet_MTases"/>
    <property type="match status" value="1"/>
</dbReference>
<dbReference type="GO" id="GO:0008757">
    <property type="term" value="F:S-adenosylmethionine-dependent methyltransferase activity"/>
    <property type="evidence" value="ECO:0007669"/>
    <property type="project" value="InterPro"/>
</dbReference>
<organism evidence="3 4">
    <name type="scientific">Limosilactobacillus pontis</name>
    <dbReference type="NCBI Taxonomy" id="35787"/>
    <lineage>
        <taxon>Bacteria</taxon>
        <taxon>Bacillati</taxon>
        <taxon>Bacillota</taxon>
        <taxon>Bacilli</taxon>
        <taxon>Lactobacillales</taxon>
        <taxon>Lactobacillaceae</taxon>
        <taxon>Limosilactobacillus</taxon>
    </lineage>
</organism>
<dbReference type="InterPro" id="IPR029063">
    <property type="entry name" value="SAM-dependent_MTases_sf"/>
</dbReference>
<keyword evidence="1" id="KW-0812">Transmembrane</keyword>
<dbReference type="Gene3D" id="3.40.50.150">
    <property type="entry name" value="Vaccinia Virus protein VP39"/>
    <property type="match status" value="1"/>
</dbReference>
<keyword evidence="3" id="KW-0489">Methyltransferase</keyword>
<feature type="transmembrane region" description="Helical" evidence="1">
    <location>
        <begin position="7"/>
        <end position="29"/>
    </location>
</feature>
<accession>A0A2J6NKW9</accession>
<reference evidence="3 4" key="1">
    <citation type="submission" date="2017-09" db="EMBL/GenBank/DDBJ databases">
        <title>Bacterial strain isolated from the female urinary microbiota.</title>
        <authorList>
            <person name="Thomas-White K."/>
            <person name="Kumar N."/>
            <person name="Forster S."/>
            <person name="Putonti C."/>
            <person name="Lawley T."/>
            <person name="Wolfe A.J."/>
        </authorList>
    </citation>
    <scope>NUCLEOTIDE SEQUENCE [LARGE SCALE GENOMIC DNA]</scope>
    <source>
        <strain evidence="3 4">UMB0683</strain>
    </source>
</reference>
<dbReference type="InterPro" id="IPR013216">
    <property type="entry name" value="Methyltransf_11"/>
</dbReference>
<dbReference type="RefSeq" id="WP_104689309.1">
    <property type="nucleotide sequence ID" value="NZ_JBKTHY010000013.1"/>
</dbReference>
<feature type="transmembrane region" description="Helical" evidence="1">
    <location>
        <begin position="35"/>
        <end position="57"/>
    </location>
</feature>
<dbReference type="EMBL" id="PNFV01000013">
    <property type="protein sequence ID" value="PMB81954.1"/>
    <property type="molecule type" value="Genomic_DNA"/>
</dbReference>
<feature type="domain" description="Methyltransferase type 11" evidence="2">
    <location>
        <begin position="76"/>
        <end position="179"/>
    </location>
</feature>
<sequence length="230" mass="26132">MKLRGINIVTILAVVFFVVVFGLIGTFASHRYWNLIWLVLLIVWAGILIHTMTTGHLKIWQELVNRMEFGDHDQVLDLSAGRLNDLLLLAKNLQAPAKVTGTGDWRQDQQAVQARVNAAKVADRVQLVDTDVFNMTFPDRRFDKVLVDLAFHNITPALKRNRAVQEAARVLKADGTMAIADFSHVDEYQQMLANLGFDDIRVVNTGFNGWWGGPWTTTKLIVARHFRQRK</sequence>
<proteinExistence type="predicted"/>
<gene>
    <name evidence="3" type="ORF">CK797_08475</name>
</gene>
<comment type="caution">
    <text evidence="3">The sequence shown here is derived from an EMBL/GenBank/DDBJ whole genome shotgun (WGS) entry which is preliminary data.</text>
</comment>